<proteinExistence type="inferred from homology"/>
<dbReference type="InterPro" id="IPR047817">
    <property type="entry name" value="ABC2_TM_bact-type"/>
</dbReference>
<dbReference type="RefSeq" id="WP_344412403.1">
    <property type="nucleotide sequence ID" value="NZ_BAAANN010000001.1"/>
</dbReference>
<feature type="transmembrane region" description="Helical" evidence="6">
    <location>
        <begin position="23"/>
        <end position="43"/>
    </location>
</feature>
<dbReference type="PIRSF" id="PIRSF006648">
    <property type="entry name" value="DrrB"/>
    <property type="match status" value="1"/>
</dbReference>
<feature type="transmembrane region" description="Helical" evidence="6">
    <location>
        <begin position="168"/>
        <end position="188"/>
    </location>
</feature>
<evidence type="ECO:0000256" key="3">
    <source>
        <dbReference type="ARBA" id="ARBA00022989"/>
    </source>
</evidence>
<keyword evidence="2 6" id="KW-0812">Transmembrane</keyword>
<evidence type="ECO:0000256" key="4">
    <source>
        <dbReference type="ARBA" id="ARBA00023136"/>
    </source>
</evidence>
<keyword evidence="9" id="KW-1185">Reference proteome</keyword>
<feature type="transmembrane region" description="Helical" evidence="6">
    <location>
        <begin position="55"/>
        <end position="80"/>
    </location>
</feature>
<dbReference type="EMBL" id="BAAANN010000001">
    <property type="protein sequence ID" value="GAA1939063.1"/>
    <property type="molecule type" value="Genomic_DNA"/>
</dbReference>
<keyword evidence="3 6" id="KW-1133">Transmembrane helix</keyword>
<evidence type="ECO:0000256" key="6">
    <source>
        <dbReference type="RuleBase" id="RU361157"/>
    </source>
</evidence>
<evidence type="ECO:0000313" key="9">
    <source>
        <dbReference type="Proteomes" id="UP001501116"/>
    </source>
</evidence>
<sequence length="262" mass="27244">MTTLGDIAALAGRRITAMWRSPAKVIGVLMMPISMVLVLGYLFEGSIALPDGFRYVDYLTAGVAVQVGLACVATSALGIADDLRGGLADRFRSLPIRRSAVLFGHTLSELTLVAVGIAATSGIAALLGWRIHASPLSAIAGFALLLLFSYGMLWVGVLIGLCVRGTEAISSTAAMIMVLGSFVSNAFVPLRGLPDWLATVSAWNPVSSVVAACRTLWGNPTVVTGTGFAEQHATLIAVGVLALVLVVTVTTSSRVYRRAVAG</sequence>
<comment type="similarity">
    <text evidence="6">Belongs to the ABC-2 integral membrane protein family.</text>
</comment>
<gene>
    <name evidence="8" type="ORF">GCM10009754_02640</name>
</gene>
<dbReference type="Pfam" id="PF01061">
    <property type="entry name" value="ABC2_membrane"/>
    <property type="match status" value="1"/>
</dbReference>
<reference evidence="9" key="1">
    <citation type="journal article" date="2019" name="Int. J. Syst. Evol. Microbiol.">
        <title>The Global Catalogue of Microorganisms (GCM) 10K type strain sequencing project: providing services to taxonomists for standard genome sequencing and annotation.</title>
        <authorList>
            <consortium name="The Broad Institute Genomics Platform"/>
            <consortium name="The Broad Institute Genome Sequencing Center for Infectious Disease"/>
            <person name="Wu L."/>
            <person name="Ma J."/>
        </authorList>
    </citation>
    <scope>NUCLEOTIDE SEQUENCE [LARGE SCALE GENOMIC DNA]</scope>
    <source>
        <strain evidence="9">JCM 14545</strain>
    </source>
</reference>
<evidence type="ECO:0000313" key="8">
    <source>
        <dbReference type="EMBL" id="GAA1939063.1"/>
    </source>
</evidence>
<dbReference type="PANTHER" id="PTHR43229:SF2">
    <property type="entry name" value="NODULATION PROTEIN J"/>
    <property type="match status" value="1"/>
</dbReference>
<keyword evidence="5" id="KW-0046">Antibiotic resistance</keyword>
<feature type="transmembrane region" description="Helical" evidence="6">
    <location>
        <begin position="235"/>
        <end position="256"/>
    </location>
</feature>
<protein>
    <recommendedName>
        <fullName evidence="6">Transport permease protein</fullName>
    </recommendedName>
</protein>
<dbReference type="InterPro" id="IPR051784">
    <property type="entry name" value="Nod_factor_ABC_transporter"/>
</dbReference>
<evidence type="ECO:0000259" key="7">
    <source>
        <dbReference type="PROSITE" id="PS51012"/>
    </source>
</evidence>
<dbReference type="PROSITE" id="PS51012">
    <property type="entry name" value="ABC_TM2"/>
    <property type="match status" value="1"/>
</dbReference>
<feature type="transmembrane region" description="Helical" evidence="6">
    <location>
        <begin position="139"/>
        <end position="161"/>
    </location>
</feature>
<accession>A0ABP5BC63</accession>
<evidence type="ECO:0000256" key="2">
    <source>
        <dbReference type="ARBA" id="ARBA00022692"/>
    </source>
</evidence>
<dbReference type="InterPro" id="IPR000412">
    <property type="entry name" value="ABC_2_transport"/>
</dbReference>
<keyword evidence="4 6" id="KW-0472">Membrane</keyword>
<name>A0ABP5BC63_9PSEU</name>
<feature type="transmembrane region" description="Helical" evidence="6">
    <location>
        <begin position="101"/>
        <end position="127"/>
    </location>
</feature>
<keyword evidence="6" id="KW-0813">Transport</keyword>
<comment type="subcellular location">
    <subcellularLocation>
        <location evidence="6">Cell membrane</location>
        <topology evidence="6">Multi-pass membrane protein</topology>
    </subcellularLocation>
    <subcellularLocation>
        <location evidence="1">Membrane</location>
        <topology evidence="1">Multi-pass membrane protein</topology>
    </subcellularLocation>
</comment>
<dbReference type="Proteomes" id="UP001501116">
    <property type="component" value="Unassembled WGS sequence"/>
</dbReference>
<organism evidence="8 9">
    <name type="scientific">Amycolatopsis minnesotensis</name>
    <dbReference type="NCBI Taxonomy" id="337894"/>
    <lineage>
        <taxon>Bacteria</taxon>
        <taxon>Bacillati</taxon>
        <taxon>Actinomycetota</taxon>
        <taxon>Actinomycetes</taxon>
        <taxon>Pseudonocardiales</taxon>
        <taxon>Pseudonocardiaceae</taxon>
        <taxon>Amycolatopsis</taxon>
    </lineage>
</organism>
<comment type="caution">
    <text evidence="8">The sequence shown here is derived from an EMBL/GenBank/DDBJ whole genome shotgun (WGS) entry which is preliminary data.</text>
</comment>
<evidence type="ECO:0000256" key="1">
    <source>
        <dbReference type="ARBA" id="ARBA00004141"/>
    </source>
</evidence>
<dbReference type="InterPro" id="IPR013525">
    <property type="entry name" value="ABC2_TM"/>
</dbReference>
<keyword evidence="6" id="KW-1003">Cell membrane</keyword>
<feature type="domain" description="ABC transmembrane type-2" evidence="7">
    <location>
        <begin position="23"/>
        <end position="259"/>
    </location>
</feature>
<evidence type="ECO:0000256" key="5">
    <source>
        <dbReference type="ARBA" id="ARBA00023251"/>
    </source>
</evidence>
<dbReference type="PANTHER" id="PTHR43229">
    <property type="entry name" value="NODULATION PROTEIN J"/>
    <property type="match status" value="1"/>
</dbReference>